<dbReference type="SUPFAM" id="SSF56281">
    <property type="entry name" value="Metallo-hydrolase/oxidoreductase"/>
    <property type="match status" value="1"/>
</dbReference>
<dbReference type="AlphaFoldDB" id="A0A255GPN7"/>
<dbReference type="GO" id="GO:0016787">
    <property type="term" value="F:hydrolase activity"/>
    <property type="evidence" value="ECO:0007669"/>
    <property type="project" value="UniProtKB-KW"/>
</dbReference>
<dbReference type="PANTHER" id="PTHR36839">
    <property type="entry name" value="METALLO-BETA-LACTAMASE FAMILY PROTEIN (AFU_ORTHOLOGUE AFUA_5G12770)"/>
    <property type="match status" value="1"/>
</dbReference>
<reference evidence="2 3" key="1">
    <citation type="submission" date="2017-07" db="EMBL/GenBank/DDBJ databases">
        <title>Draft whole genome sequences of clinical Proprionibacteriaceae strains.</title>
        <authorList>
            <person name="Bernier A.-M."/>
            <person name="Bernard K."/>
            <person name="Domingo M.-C."/>
        </authorList>
    </citation>
    <scope>NUCLEOTIDE SEQUENCE [LARGE SCALE GENOMIC DNA]</scope>
    <source>
        <strain evidence="2 3">NML 030167</strain>
    </source>
</reference>
<accession>A0A255GPN7</accession>
<dbReference type="InterPro" id="IPR001279">
    <property type="entry name" value="Metallo-B-lactamas"/>
</dbReference>
<organism evidence="2 3">
    <name type="scientific">Enemella evansiae</name>
    <dbReference type="NCBI Taxonomy" id="2016499"/>
    <lineage>
        <taxon>Bacteria</taxon>
        <taxon>Bacillati</taxon>
        <taxon>Actinomycetota</taxon>
        <taxon>Actinomycetes</taxon>
        <taxon>Propionibacteriales</taxon>
        <taxon>Propionibacteriaceae</taxon>
        <taxon>Enemella</taxon>
    </lineage>
</organism>
<evidence type="ECO:0000259" key="1">
    <source>
        <dbReference type="SMART" id="SM00849"/>
    </source>
</evidence>
<keyword evidence="3" id="KW-1185">Reference proteome</keyword>
<proteinExistence type="predicted"/>
<name>A0A255GPN7_9ACTN</name>
<evidence type="ECO:0000313" key="3">
    <source>
        <dbReference type="Proteomes" id="UP000215896"/>
    </source>
</evidence>
<dbReference type="EMBL" id="NMVO01000001">
    <property type="protein sequence ID" value="OYO17778.1"/>
    <property type="molecule type" value="Genomic_DNA"/>
</dbReference>
<keyword evidence="2" id="KW-0378">Hydrolase</keyword>
<dbReference type="RefSeq" id="WP_094404539.1">
    <property type="nucleotide sequence ID" value="NZ_NMVO01000001.1"/>
</dbReference>
<protein>
    <submittedName>
        <fullName evidence="2">Hydrolase</fullName>
    </submittedName>
</protein>
<dbReference type="PANTHER" id="PTHR36839:SF1">
    <property type="entry name" value="METALLO-BETA-LACTAMASE FAMILY PROTEIN (AFU_ORTHOLOGUE AFUA_5G12770)"/>
    <property type="match status" value="1"/>
</dbReference>
<dbReference type="Gene3D" id="3.60.15.10">
    <property type="entry name" value="Ribonuclease Z/Hydroxyacylglutathione hydrolase-like"/>
    <property type="match status" value="1"/>
</dbReference>
<dbReference type="OrthoDB" id="2373347at2"/>
<evidence type="ECO:0000313" key="2">
    <source>
        <dbReference type="EMBL" id="OYO17778.1"/>
    </source>
</evidence>
<dbReference type="Proteomes" id="UP000215896">
    <property type="component" value="Unassembled WGS sequence"/>
</dbReference>
<sequence length="272" mass="29651">MTVLCENCGVEAADPLPEVCPICADEREFLPADGVQRWVELDELRRLGHRTELNQFEPDLWGLVTTPKIGIGHTGLLVRTPQGVVLWDPPGFVDEGIAAEIRGQGPIIAVVPSHPHMYGLQLEWAAALGGVPVVLAEADRQWVQRTGDALDFFTDHRELAPGLAVHRFGGHFAGSSVLEWSAGAEGRGALLVADTVMVNPDRTSVSFMRSYPNRIPLSGATARRLADRVAELRADRAYSNFGNVLDADLQQAVRRSAERHAAWCAGEYDEGD</sequence>
<gene>
    <name evidence="2" type="ORF">CGZ94_02555</name>
</gene>
<comment type="caution">
    <text evidence="2">The sequence shown here is derived from an EMBL/GenBank/DDBJ whole genome shotgun (WGS) entry which is preliminary data.</text>
</comment>
<dbReference type="SMART" id="SM00849">
    <property type="entry name" value="Lactamase_B"/>
    <property type="match status" value="1"/>
</dbReference>
<dbReference type="InterPro" id="IPR036866">
    <property type="entry name" value="RibonucZ/Hydroxyglut_hydro"/>
</dbReference>
<feature type="domain" description="Metallo-beta-lactamase" evidence="1">
    <location>
        <begin position="72"/>
        <end position="241"/>
    </location>
</feature>